<evidence type="ECO:0000256" key="2">
    <source>
        <dbReference type="ARBA" id="ARBA00023002"/>
    </source>
</evidence>
<dbReference type="PROSITE" id="PS00061">
    <property type="entry name" value="ADH_SHORT"/>
    <property type="match status" value="1"/>
</dbReference>
<dbReference type="CDD" id="cd05233">
    <property type="entry name" value="SDR_c"/>
    <property type="match status" value="1"/>
</dbReference>
<evidence type="ECO:0000313" key="5">
    <source>
        <dbReference type="Proteomes" id="UP000548476"/>
    </source>
</evidence>
<dbReference type="FunFam" id="3.40.50.720:FF:000084">
    <property type="entry name" value="Short-chain dehydrogenase reductase"/>
    <property type="match status" value="1"/>
</dbReference>
<dbReference type="InterPro" id="IPR036291">
    <property type="entry name" value="NAD(P)-bd_dom_sf"/>
</dbReference>
<reference evidence="4 5" key="1">
    <citation type="submission" date="2020-08" db="EMBL/GenBank/DDBJ databases">
        <title>Genomic Encyclopedia of Type Strains, Phase IV (KMG-IV): sequencing the most valuable type-strain genomes for metagenomic binning, comparative biology and taxonomic classification.</title>
        <authorList>
            <person name="Goeker M."/>
        </authorList>
    </citation>
    <scope>NUCLEOTIDE SEQUENCE [LARGE SCALE GENOMIC DNA]</scope>
    <source>
        <strain evidence="4 5">YIM 65646</strain>
    </source>
</reference>
<dbReference type="SMART" id="SM00822">
    <property type="entry name" value="PKS_KR"/>
    <property type="match status" value="1"/>
</dbReference>
<dbReference type="SUPFAM" id="SSF51735">
    <property type="entry name" value="NAD(P)-binding Rossmann-fold domains"/>
    <property type="match status" value="1"/>
</dbReference>
<evidence type="ECO:0000313" key="4">
    <source>
        <dbReference type="EMBL" id="MBB6038397.1"/>
    </source>
</evidence>
<dbReference type="Proteomes" id="UP000548476">
    <property type="component" value="Unassembled WGS sequence"/>
</dbReference>
<dbReference type="RefSeq" id="WP_184791193.1">
    <property type="nucleotide sequence ID" value="NZ_BONT01000009.1"/>
</dbReference>
<proteinExistence type="inferred from homology"/>
<dbReference type="PRINTS" id="PR00080">
    <property type="entry name" value="SDRFAMILY"/>
</dbReference>
<dbReference type="InterPro" id="IPR057326">
    <property type="entry name" value="KR_dom"/>
</dbReference>
<protein>
    <submittedName>
        <fullName evidence="4">NAD(P)-dependent dehydrogenase (Short-subunit alcohol dehydrogenase family)</fullName>
    </submittedName>
</protein>
<dbReference type="AlphaFoldDB" id="A0A841FYG9"/>
<dbReference type="InterPro" id="IPR020904">
    <property type="entry name" value="Sc_DH/Rdtase_CS"/>
</dbReference>
<accession>A0A841FYG9</accession>
<dbReference type="PANTHER" id="PTHR43943:SF2">
    <property type="entry name" value="DEHYDROGENASE_REDUCTASE 4"/>
    <property type="match status" value="1"/>
</dbReference>
<dbReference type="Pfam" id="PF13561">
    <property type="entry name" value="adh_short_C2"/>
    <property type="match status" value="1"/>
</dbReference>
<gene>
    <name evidence="4" type="ORF">HNR73_006280</name>
</gene>
<dbReference type="PANTHER" id="PTHR43943">
    <property type="entry name" value="DEHYDROGENASE/REDUCTASE (SDR FAMILY) MEMBER 4"/>
    <property type="match status" value="1"/>
</dbReference>
<dbReference type="PRINTS" id="PR00081">
    <property type="entry name" value="GDHRDH"/>
</dbReference>
<dbReference type="InterPro" id="IPR002347">
    <property type="entry name" value="SDR_fam"/>
</dbReference>
<comment type="caution">
    <text evidence="4">The sequence shown here is derived from an EMBL/GenBank/DDBJ whole genome shotgun (WGS) entry which is preliminary data.</text>
</comment>
<evidence type="ECO:0000259" key="3">
    <source>
        <dbReference type="SMART" id="SM00822"/>
    </source>
</evidence>
<comment type="similarity">
    <text evidence="1">Belongs to the short-chain dehydrogenases/reductases (SDR) family.</text>
</comment>
<keyword evidence="5" id="KW-1185">Reference proteome</keyword>
<feature type="domain" description="Ketoreductase" evidence="3">
    <location>
        <begin position="7"/>
        <end position="173"/>
    </location>
</feature>
<organism evidence="4 5">
    <name type="scientific">Phytomonospora endophytica</name>
    <dbReference type="NCBI Taxonomy" id="714109"/>
    <lineage>
        <taxon>Bacteria</taxon>
        <taxon>Bacillati</taxon>
        <taxon>Actinomycetota</taxon>
        <taxon>Actinomycetes</taxon>
        <taxon>Micromonosporales</taxon>
        <taxon>Micromonosporaceae</taxon>
        <taxon>Phytomonospora</taxon>
    </lineage>
</organism>
<dbReference type="GO" id="GO:0016491">
    <property type="term" value="F:oxidoreductase activity"/>
    <property type="evidence" value="ECO:0007669"/>
    <property type="project" value="UniProtKB-KW"/>
</dbReference>
<evidence type="ECO:0000256" key="1">
    <source>
        <dbReference type="ARBA" id="ARBA00006484"/>
    </source>
</evidence>
<dbReference type="EMBL" id="JACHGT010000016">
    <property type="protein sequence ID" value="MBB6038397.1"/>
    <property type="molecule type" value="Genomic_DNA"/>
</dbReference>
<keyword evidence="2" id="KW-0560">Oxidoreductase</keyword>
<sequence length="249" mass="25606">MNRFAGKIALITGGTSGMGLATARRFLDEGASVVITGRSRAGLDKAVAELGAERVTAVVADTSDLDDIDRLMSVITEEHGRIDVLFANAGVGGFANFAEVTPEFFDEVVGVNFKGLFFTVQKAVALMGTGSSIVLNSSWTINRGMSIATVYSATKAAVHNLARTLSADLGPRGIRVNSISPGYIATRMAAEAMDDETRAAAAAETVSGRLGTSEEIAGTVAFLASADAAYVNGQDLIVDGGLVGAIPVG</sequence>
<dbReference type="Gene3D" id="3.40.50.720">
    <property type="entry name" value="NAD(P)-binding Rossmann-like Domain"/>
    <property type="match status" value="1"/>
</dbReference>
<name>A0A841FYG9_9ACTN</name>